<feature type="region of interest" description="Disordered" evidence="1">
    <location>
        <begin position="123"/>
        <end position="159"/>
    </location>
</feature>
<protein>
    <submittedName>
        <fullName evidence="2">Uncharacterized protein</fullName>
    </submittedName>
</protein>
<keyword evidence="4" id="KW-1185">Reference proteome</keyword>
<name>A0A9P1FDT0_9DINO</name>
<proteinExistence type="predicted"/>
<evidence type="ECO:0000256" key="1">
    <source>
        <dbReference type="SAM" id="MobiDB-lite"/>
    </source>
</evidence>
<feature type="compositionally biased region" description="Basic and acidic residues" evidence="1">
    <location>
        <begin position="199"/>
        <end position="222"/>
    </location>
</feature>
<feature type="region of interest" description="Disordered" evidence="1">
    <location>
        <begin position="415"/>
        <end position="435"/>
    </location>
</feature>
<feature type="region of interest" description="Disordered" evidence="1">
    <location>
        <begin position="185"/>
        <end position="222"/>
    </location>
</feature>
<feature type="region of interest" description="Disordered" evidence="1">
    <location>
        <begin position="1"/>
        <end position="38"/>
    </location>
</feature>
<dbReference type="OrthoDB" id="414083at2759"/>
<feature type="compositionally biased region" description="Basic and acidic residues" evidence="1">
    <location>
        <begin position="415"/>
        <end position="430"/>
    </location>
</feature>
<organism evidence="2">
    <name type="scientific">Cladocopium goreaui</name>
    <dbReference type="NCBI Taxonomy" id="2562237"/>
    <lineage>
        <taxon>Eukaryota</taxon>
        <taxon>Sar</taxon>
        <taxon>Alveolata</taxon>
        <taxon>Dinophyceae</taxon>
        <taxon>Suessiales</taxon>
        <taxon>Symbiodiniaceae</taxon>
        <taxon>Cladocopium</taxon>
    </lineage>
</organism>
<feature type="compositionally biased region" description="Basic and acidic residues" evidence="1">
    <location>
        <begin position="149"/>
        <end position="159"/>
    </location>
</feature>
<dbReference type="EMBL" id="CAMXCT030000002">
    <property type="protein sequence ID" value="CAL4759603.1"/>
    <property type="molecule type" value="Genomic_DNA"/>
</dbReference>
<comment type="caution">
    <text evidence="2">The sequence shown here is derived from an EMBL/GenBank/DDBJ whole genome shotgun (WGS) entry which is preliminary data.</text>
</comment>
<dbReference type="Proteomes" id="UP001152797">
    <property type="component" value="Unassembled WGS sequence"/>
</dbReference>
<evidence type="ECO:0000313" key="2">
    <source>
        <dbReference type="EMBL" id="CAI3972291.1"/>
    </source>
</evidence>
<reference evidence="3" key="2">
    <citation type="submission" date="2024-04" db="EMBL/GenBank/DDBJ databases">
        <authorList>
            <person name="Chen Y."/>
            <person name="Shah S."/>
            <person name="Dougan E. K."/>
            <person name="Thang M."/>
            <person name="Chan C."/>
        </authorList>
    </citation>
    <scope>NUCLEOTIDE SEQUENCE [LARGE SCALE GENOMIC DNA]</scope>
</reference>
<dbReference type="AlphaFoldDB" id="A0A9P1FDT0"/>
<feature type="compositionally biased region" description="Acidic residues" evidence="1">
    <location>
        <begin position="1"/>
        <end position="12"/>
    </location>
</feature>
<reference evidence="2" key="1">
    <citation type="submission" date="2022-10" db="EMBL/GenBank/DDBJ databases">
        <authorList>
            <person name="Chen Y."/>
            <person name="Dougan E. K."/>
            <person name="Chan C."/>
            <person name="Rhodes N."/>
            <person name="Thang M."/>
        </authorList>
    </citation>
    <scope>NUCLEOTIDE SEQUENCE</scope>
</reference>
<evidence type="ECO:0000313" key="4">
    <source>
        <dbReference type="Proteomes" id="UP001152797"/>
    </source>
</evidence>
<feature type="compositionally biased region" description="Basic and acidic residues" evidence="1">
    <location>
        <begin position="123"/>
        <end position="140"/>
    </location>
</feature>
<gene>
    <name evidence="2" type="ORF">C1SCF055_LOCUS881</name>
</gene>
<dbReference type="EMBL" id="CAMXCT020000002">
    <property type="protein sequence ID" value="CAL1125666.1"/>
    <property type="molecule type" value="Genomic_DNA"/>
</dbReference>
<dbReference type="EMBL" id="CAMXCT010000002">
    <property type="protein sequence ID" value="CAI3972291.1"/>
    <property type="molecule type" value="Genomic_DNA"/>
</dbReference>
<sequence length="988" mass="111199">MDFDDECADEELQVAGNDHDDHRNRKMHPGGRDDDSLRTPEAAEMLETCAKGKKWCATHNRFYDSMSYHAKKNKETEIFNQVMGDALEADRAFKRFMDDNPDQGRWSRKKFIEWSQFKKEHSLSLVHTDRRGAKPFEKKKSSSRVETSAAEKHLGDDDRELMLDQVMKGGTPNDVDDRFFSEAVGREEAEGNSNTPEKSNVKREPDASPEKTETPEEKKESKDCKAIQWGLFVQFPSVKIRTEKMQLAADKIKEAQEKLSKSLGSQQDACGEVVASYNTMLQACENICKAWLDSLPSEALKLAPKVEKKKEIEEGDDYVKPEVPDAVEQNHQHFLQLVKNAEPQIRLCNGDLELISLVMLEFYQHLLSSASSPAWLVAFESECKSLWSVQDVFQKSLVRISTDVLSYISQKERTAARNQERKRKEDESRAAKTQRAQAKAHAAMVKQAKAHGHAVFGVDDKLFQSFADRSPWVWKSCESCKSWRNHPNVSLRLSEFGGSYKQAASFKADGRSQAPILRNQGKQESDILWSSVFPSKSILDITKIPEGTSFMQNCWWFGYDPKNSWAHFAPNGAGMIRCIASGQMRIICFPVADVQETMRAKGMTVNLDELTQFVLSLTKEDPLVGKGYAVNVSQDDVVYIPPGMILCEKSSSSALLYGGRKSYILKNEDCMQSYQGCIDMLKASSRDPSKMESVVELYKTVTSMPPPPVPQKAQAEKVLEPGDLNSKKVTEDRGDGNDALRLARFKSLVAGGLHVYSDYSGMAGEFEALFQLGEALASRVEFAVSHRRFCDISKLAQGILKEISSMEFNEPCVMSDINSRLPEHALRWLNAAEPAGEDSAEAAASSYGSMDMYLKQNRKSIFADATHDWCIVHNRRCELFPQVCGLYDDECDDGFKQPLVINFAGTTCKGWSAVGKGRCFSDPSERPHSIWTNERGFRASETVQSQETMFFSECTPRYPVKVRCSFKVQSSDFRLQTSDVVDLTVELS</sequence>
<evidence type="ECO:0000313" key="3">
    <source>
        <dbReference type="EMBL" id="CAL1125666.1"/>
    </source>
</evidence>
<accession>A0A9P1FDT0</accession>